<protein>
    <recommendedName>
        <fullName evidence="1">Serine aminopeptidase S33 domain-containing protein</fullName>
    </recommendedName>
</protein>
<dbReference type="OrthoDB" id="2498029at2759"/>
<accession>A0A843WNG9</accession>
<dbReference type="Proteomes" id="UP000652761">
    <property type="component" value="Unassembled WGS sequence"/>
</dbReference>
<dbReference type="InterPro" id="IPR051044">
    <property type="entry name" value="MAG_DAG_Lipase"/>
</dbReference>
<dbReference type="PANTHER" id="PTHR11614">
    <property type="entry name" value="PHOSPHOLIPASE-RELATED"/>
    <property type="match status" value="1"/>
</dbReference>
<evidence type="ECO:0000313" key="3">
    <source>
        <dbReference type="Proteomes" id="UP000652761"/>
    </source>
</evidence>
<reference evidence="2" key="1">
    <citation type="submission" date="2017-07" db="EMBL/GenBank/DDBJ databases">
        <title>Taro Niue Genome Assembly and Annotation.</title>
        <authorList>
            <person name="Atibalentja N."/>
            <person name="Keating K."/>
            <person name="Fields C.J."/>
        </authorList>
    </citation>
    <scope>NUCLEOTIDE SEQUENCE</scope>
    <source>
        <strain evidence="2">Niue_2</strain>
        <tissue evidence="2">Leaf</tissue>
    </source>
</reference>
<sequence>MAHHPIHDADERSPFGGLTREEFYRKHKVRHSELYMLNYDNLRLFTQTWQPEAVSDLRGLVAMIHGYNSESSWVFQLTATAIARLGFHVCALDLRGHGYSDGPRGRMPDVDAVVDDCVRYFYAARSGREMLPAFLYGESLGGAVAMLVCLRQKGQWSGLVLNGAMCGVSSRFKPPWPLEKLLPAVACVAPDWRPSITKPLARSSYKEQWKRKLVANSPNRRGPGKPPAETALEFLRVCRRIRRRCSELELPLLVVHGGDDGVCAAKSASLVVKKAASKDKTLEIMPGMWHQLIGEPAENVEVAFGIIFQWLADRADKAASIATKGTGNVCMEV</sequence>
<organism evidence="2 3">
    <name type="scientific">Colocasia esculenta</name>
    <name type="common">Wild taro</name>
    <name type="synonym">Arum esculentum</name>
    <dbReference type="NCBI Taxonomy" id="4460"/>
    <lineage>
        <taxon>Eukaryota</taxon>
        <taxon>Viridiplantae</taxon>
        <taxon>Streptophyta</taxon>
        <taxon>Embryophyta</taxon>
        <taxon>Tracheophyta</taxon>
        <taxon>Spermatophyta</taxon>
        <taxon>Magnoliopsida</taxon>
        <taxon>Liliopsida</taxon>
        <taxon>Araceae</taxon>
        <taxon>Aroideae</taxon>
        <taxon>Colocasieae</taxon>
        <taxon>Colocasia</taxon>
    </lineage>
</organism>
<comment type="caution">
    <text evidence="2">The sequence shown here is derived from an EMBL/GenBank/DDBJ whole genome shotgun (WGS) entry which is preliminary data.</text>
</comment>
<dbReference type="EMBL" id="NMUH01004036">
    <property type="protein sequence ID" value="MQM08128.1"/>
    <property type="molecule type" value="Genomic_DNA"/>
</dbReference>
<gene>
    <name evidence="2" type="ORF">Taro_040980</name>
</gene>
<dbReference type="Gene3D" id="3.40.50.1820">
    <property type="entry name" value="alpha/beta hydrolase"/>
    <property type="match status" value="1"/>
</dbReference>
<feature type="domain" description="Serine aminopeptidase S33" evidence="1">
    <location>
        <begin position="57"/>
        <end position="296"/>
    </location>
</feature>
<dbReference type="Pfam" id="PF12146">
    <property type="entry name" value="Hydrolase_4"/>
    <property type="match status" value="1"/>
</dbReference>
<name>A0A843WNG9_COLES</name>
<dbReference type="SUPFAM" id="SSF53474">
    <property type="entry name" value="alpha/beta-Hydrolases"/>
    <property type="match status" value="1"/>
</dbReference>
<dbReference type="InterPro" id="IPR029058">
    <property type="entry name" value="AB_hydrolase_fold"/>
</dbReference>
<proteinExistence type="predicted"/>
<dbReference type="InterPro" id="IPR022742">
    <property type="entry name" value="Hydrolase_4"/>
</dbReference>
<evidence type="ECO:0000259" key="1">
    <source>
        <dbReference type="Pfam" id="PF12146"/>
    </source>
</evidence>
<dbReference type="PRINTS" id="PR00111">
    <property type="entry name" value="ABHYDROLASE"/>
</dbReference>
<dbReference type="AlphaFoldDB" id="A0A843WNG9"/>
<dbReference type="InterPro" id="IPR000073">
    <property type="entry name" value="AB_hydrolase_1"/>
</dbReference>
<keyword evidence="3" id="KW-1185">Reference proteome</keyword>
<evidence type="ECO:0000313" key="2">
    <source>
        <dbReference type="EMBL" id="MQM08128.1"/>
    </source>
</evidence>